<organism evidence="2 3">
    <name type="scientific">Actinokineospora bangkokensis</name>
    <dbReference type="NCBI Taxonomy" id="1193682"/>
    <lineage>
        <taxon>Bacteria</taxon>
        <taxon>Bacillati</taxon>
        <taxon>Actinomycetota</taxon>
        <taxon>Actinomycetes</taxon>
        <taxon>Pseudonocardiales</taxon>
        <taxon>Pseudonocardiaceae</taxon>
        <taxon>Actinokineospora</taxon>
    </lineage>
</organism>
<dbReference type="InterPro" id="IPR046867">
    <property type="entry name" value="AldOxase/xan_DH_MoCoBD2"/>
</dbReference>
<dbReference type="InterPro" id="IPR012368">
    <property type="entry name" value="OxRdtase_Mopterin-bd_su_IorB"/>
</dbReference>
<evidence type="ECO:0000313" key="2">
    <source>
        <dbReference type="EMBL" id="OLR94729.1"/>
    </source>
</evidence>
<sequence length="721" mass="75767">MLALLVAAPTLTVAGELLSASPDAEAAIPSLPEPAEILDLGDVLILAGTPTAHMLVLRVDLDGTATLRLPRAEVGQGITTAAAMLVAEELDLPLARVRVELDDARPELLFNQLTGSSNTIRSVYGPIRQVAANARARLVAAAAARLRTGSLSTRDGEVVAADGRRVGYGELAAAAAEPSLVIGIATPKRERDFRVVGTPTSRVDARAMVTGQQKYTLDIQVPGALPTMVRRPPTINGTVRAVRNEAAVRAMPGVVDVAVVPTGVAVLAETFGQALDAKEALEVDWGPGTVDAESDSTIRAKLRAAAPGFGGPPLLGKAVDAEFDFAFVSHAPMETNSAIADVRADRAEVWSALKSPIQVKQQVAEAVGLPADKVVVHVVQGGGSFGRRLFGDAAVEAARISKAAGRPVKLMWSRIDDMRHGRARAASHHKLRAVHALGAVVSIEHRVASVETDFGHGVGDAITAEAAQLPVAGNLTFANVVFLTTVKSPYNLGVTTRTLTEVPLGFHTGSWRSVYSASARGAEEVVVDEIARALGRDPVALRRELLKSDRQRAVLAKAAAEGQWGRALPAGFAQGIGFHDEYKSCTAYLVEVDARDPRAPRVVRATIAVDVGRAVNPRGLESQMLGGLTDGISTVLRAGLHIDRGLPLEGSYSQFHYARQKDSPTDVRVFVLPGTGDPGGAGELGVPAAVGAIANAYARATGTRPRSFPINFPVDFEPFPR</sequence>
<evidence type="ECO:0000259" key="1">
    <source>
        <dbReference type="SMART" id="SM01008"/>
    </source>
</evidence>
<dbReference type="PANTHER" id="PTHR47495:SF1">
    <property type="entry name" value="BLL3820 PROTEIN"/>
    <property type="match status" value="1"/>
</dbReference>
<evidence type="ECO:0000313" key="3">
    <source>
        <dbReference type="Proteomes" id="UP000186040"/>
    </source>
</evidence>
<dbReference type="GO" id="GO:0016491">
    <property type="term" value="F:oxidoreductase activity"/>
    <property type="evidence" value="ECO:0007669"/>
    <property type="project" value="InterPro"/>
</dbReference>
<dbReference type="InterPro" id="IPR037165">
    <property type="entry name" value="AldOxase/xan_DH_Mopterin-bd_sf"/>
</dbReference>
<name>A0A1Q9LRT1_9PSEU</name>
<dbReference type="AlphaFoldDB" id="A0A1Q9LRT1"/>
<dbReference type="SUPFAM" id="SSF56003">
    <property type="entry name" value="Molybdenum cofactor-binding domain"/>
    <property type="match status" value="2"/>
</dbReference>
<dbReference type="EMBL" id="MKQR01000007">
    <property type="protein sequence ID" value="OLR94729.1"/>
    <property type="molecule type" value="Genomic_DNA"/>
</dbReference>
<reference evidence="2 3" key="1">
    <citation type="submission" date="2016-10" db="EMBL/GenBank/DDBJ databases">
        <title>The Draft Genome Sequence of Actinokineospora bangkokensis 44EHWT reveals the biosynthetic pathway of antifungal compounds Thailandins with unusual extender unit butylmalonyl-CoA.</title>
        <authorList>
            <person name="Greule A."/>
            <person name="Intra B."/>
            <person name="Flemming S."/>
            <person name="Rommel M.G."/>
            <person name="Panbangred W."/>
            <person name="Bechthold A."/>
        </authorList>
    </citation>
    <scope>NUCLEOTIDE SEQUENCE [LARGE SCALE GENOMIC DNA]</scope>
    <source>
        <strain evidence="2 3">44EHW</strain>
    </source>
</reference>
<protein>
    <submittedName>
        <fullName evidence="2">Isoquinoline 1-oxidoreductase</fullName>
    </submittedName>
</protein>
<gene>
    <name evidence="2" type="ORF">BJP25_11105</name>
</gene>
<dbReference type="SMART" id="SM01008">
    <property type="entry name" value="Ald_Xan_dh_C"/>
    <property type="match status" value="1"/>
</dbReference>
<dbReference type="InterPro" id="IPR052516">
    <property type="entry name" value="N-heterocyclic_Hydroxylase"/>
</dbReference>
<comment type="caution">
    <text evidence="2">The sequence shown here is derived from an EMBL/GenBank/DDBJ whole genome shotgun (WGS) entry which is preliminary data.</text>
</comment>
<dbReference type="InterPro" id="IPR008274">
    <property type="entry name" value="AldOxase/xan_DH_MoCoBD1"/>
</dbReference>
<proteinExistence type="predicted"/>
<dbReference type="PIRSF" id="PIRSF036389">
    <property type="entry name" value="IOR_B"/>
    <property type="match status" value="1"/>
</dbReference>
<dbReference type="Gene3D" id="3.90.1170.50">
    <property type="entry name" value="Aldehyde oxidase/xanthine dehydrogenase, a/b hammerhead"/>
    <property type="match status" value="1"/>
</dbReference>
<dbReference type="OrthoDB" id="9767994at2"/>
<feature type="domain" description="Aldehyde oxidase/xanthine dehydrogenase a/b hammerhead" evidence="1">
    <location>
        <begin position="210"/>
        <end position="289"/>
    </location>
</feature>
<dbReference type="STRING" id="1193682.BJP25_11105"/>
<dbReference type="PANTHER" id="PTHR47495">
    <property type="entry name" value="ALDEHYDE DEHYDROGENASE"/>
    <property type="match status" value="1"/>
</dbReference>
<dbReference type="Gene3D" id="3.30.365.10">
    <property type="entry name" value="Aldehyde oxidase/xanthine dehydrogenase, molybdopterin binding domain"/>
    <property type="match status" value="4"/>
</dbReference>
<dbReference type="InterPro" id="IPR000674">
    <property type="entry name" value="Ald_Oxase/Xan_DH_a/b"/>
</dbReference>
<dbReference type="Pfam" id="PF20256">
    <property type="entry name" value="MoCoBD_2"/>
    <property type="match status" value="2"/>
</dbReference>
<dbReference type="RefSeq" id="WP_075974106.1">
    <property type="nucleotide sequence ID" value="NZ_MKQR01000007.1"/>
</dbReference>
<keyword evidence="3" id="KW-1185">Reference proteome</keyword>
<accession>A0A1Q9LRT1</accession>
<dbReference type="Pfam" id="PF02738">
    <property type="entry name" value="MoCoBD_1"/>
    <property type="match status" value="1"/>
</dbReference>
<dbReference type="Proteomes" id="UP000186040">
    <property type="component" value="Unassembled WGS sequence"/>
</dbReference>